<dbReference type="InterPro" id="IPR042215">
    <property type="entry name" value="CarD-like_C"/>
</dbReference>
<dbReference type="SUPFAM" id="SSF141259">
    <property type="entry name" value="CarD-like"/>
    <property type="match status" value="1"/>
</dbReference>
<dbReference type="PANTHER" id="PTHR38447:SF1">
    <property type="entry name" value="RNA POLYMERASE-BINDING TRANSCRIPTION FACTOR CARD"/>
    <property type="match status" value="1"/>
</dbReference>
<keyword evidence="3" id="KW-1185">Reference proteome</keyword>
<dbReference type="Gene3D" id="1.20.58.1290">
    <property type="entry name" value="CarD-like, C-terminal domain"/>
    <property type="match status" value="1"/>
</dbReference>
<proteinExistence type="predicted"/>
<feature type="domain" description="CarD-like/TRCF RNAP-interacting" evidence="1">
    <location>
        <begin position="1"/>
        <end position="113"/>
    </location>
</feature>
<protein>
    <submittedName>
        <fullName evidence="2">CarD family transcriptional regulator</fullName>
    </submittedName>
</protein>
<accession>A0ABV6Z107</accession>
<dbReference type="EMBL" id="JBHPBY010000271">
    <property type="protein sequence ID" value="MFC1852141.1"/>
    <property type="molecule type" value="Genomic_DNA"/>
</dbReference>
<dbReference type="InterPro" id="IPR052531">
    <property type="entry name" value="CarD-like_regulator"/>
</dbReference>
<evidence type="ECO:0000259" key="1">
    <source>
        <dbReference type="SMART" id="SM01058"/>
    </source>
</evidence>
<comment type="caution">
    <text evidence="2">The sequence shown here is derived from an EMBL/GenBank/DDBJ whole genome shotgun (WGS) entry which is preliminary data.</text>
</comment>
<name>A0ABV6Z107_UNCC1</name>
<dbReference type="Gene3D" id="2.40.10.170">
    <property type="match status" value="1"/>
</dbReference>
<dbReference type="Pfam" id="PF21095">
    <property type="entry name" value="CarD_C"/>
    <property type="match status" value="1"/>
</dbReference>
<dbReference type="InterPro" id="IPR048792">
    <property type="entry name" value="CarD_C"/>
</dbReference>
<evidence type="ECO:0000313" key="2">
    <source>
        <dbReference type="EMBL" id="MFC1852141.1"/>
    </source>
</evidence>
<organism evidence="2 3">
    <name type="scientific">candidate division CSSED10-310 bacterium</name>
    <dbReference type="NCBI Taxonomy" id="2855610"/>
    <lineage>
        <taxon>Bacteria</taxon>
        <taxon>Bacteria division CSSED10-310</taxon>
    </lineage>
</organism>
<gene>
    <name evidence="2" type="ORF">ACFL27_18255</name>
</gene>
<dbReference type="SMART" id="SM01058">
    <property type="entry name" value="CarD_TRCF"/>
    <property type="match status" value="1"/>
</dbReference>
<dbReference type="PANTHER" id="PTHR38447">
    <property type="entry name" value="TRANSCRIPTION FACTOR YDEB-RELATED"/>
    <property type="match status" value="1"/>
</dbReference>
<dbReference type="Pfam" id="PF02559">
    <property type="entry name" value="CarD_TRCF_RID"/>
    <property type="match status" value="1"/>
</dbReference>
<sequence length="161" mass="18407">MFSIGDKIVYPANGVGVIDDIKVMEISGTTQEFFIIRILADNSKIMIPKDNAVEVGIRNLVSDEELEGIFDILKSDSPQLELSTKWSKRQREYQEIIKNGSIYEITKIMKILSDLQLEKELSYSEKKIFENVKGMIVSEIAQVKDIDPSEAETMIEQFMEH</sequence>
<dbReference type="InterPro" id="IPR036101">
    <property type="entry name" value="CarD-like/TRCF_RID_sf"/>
</dbReference>
<evidence type="ECO:0000313" key="3">
    <source>
        <dbReference type="Proteomes" id="UP001594351"/>
    </source>
</evidence>
<reference evidence="2 3" key="1">
    <citation type="submission" date="2024-09" db="EMBL/GenBank/DDBJ databases">
        <title>Laminarin stimulates single cell rates of sulfate reduction while oxygen inhibits transcriptomic activity in coastal marine sediment.</title>
        <authorList>
            <person name="Lindsay M."/>
            <person name="Orcutt B."/>
            <person name="Emerson D."/>
            <person name="Stepanauskas R."/>
            <person name="D'Angelo T."/>
        </authorList>
    </citation>
    <scope>NUCLEOTIDE SEQUENCE [LARGE SCALE GENOMIC DNA]</scope>
    <source>
        <strain evidence="2">SAG AM-311-K15</strain>
    </source>
</reference>
<dbReference type="Proteomes" id="UP001594351">
    <property type="component" value="Unassembled WGS sequence"/>
</dbReference>
<dbReference type="InterPro" id="IPR003711">
    <property type="entry name" value="CarD-like/TRCF_RID"/>
</dbReference>